<feature type="repeat" description="TPR" evidence="3">
    <location>
        <begin position="406"/>
        <end position="439"/>
    </location>
</feature>
<proteinExistence type="predicted"/>
<dbReference type="SMART" id="SM00028">
    <property type="entry name" value="TPR"/>
    <property type="match status" value="3"/>
</dbReference>
<dbReference type="Gene3D" id="1.25.40.10">
    <property type="entry name" value="Tetratricopeptide repeat domain"/>
    <property type="match status" value="1"/>
</dbReference>
<feature type="region of interest" description="Disordered" evidence="4">
    <location>
        <begin position="65"/>
        <end position="88"/>
    </location>
</feature>
<dbReference type="InterPro" id="IPR050498">
    <property type="entry name" value="Ycf3"/>
</dbReference>
<evidence type="ECO:0000256" key="3">
    <source>
        <dbReference type="PROSITE-ProRule" id="PRU00339"/>
    </source>
</evidence>
<evidence type="ECO:0000313" key="7">
    <source>
        <dbReference type="Proteomes" id="UP000061569"/>
    </source>
</evidence>
<dbReference type="KEGG" id="lez:GLE_3347"/>
<dbReference type="Proteomes" id="UP000061569">
    <property type="component" value="Chromosome"/>
</dbReference>
<feature type="region of interest" description="Disordered" evidence="4">
    <location>
        <begin position="108"/>
        <end position="127"/>
    </location>
</feature>
<evidence type="ECO:0000256" key="5">
    <source>
        <dbReference type="SAM" id="SignalP"/>
    </source>
</evidence>
<dbReference type="InterPro" id="IPR019734">
    <property type="entry name" value="TPR_rpt"/>
</dbReference>
<evidence type="ECO:0000256" key="1">
    <source>
        <dbReference type="ARBA" id="ARBA00022737"/>
    </source>
</evidence>
<dbReference type="AlphaFoldDB" id="A0A0S2DJ79"/>
<dbReference type="PROSITE" id="PS50005">
    <property type="entry name" value="TPR"/>
    <property type="match status" value="2"/>
</dbReference>
<feature type="repeat" description="TPR" evidence="3">
    <location>
        <begin position="332"/>
        <end position="365"/>
    </location>
</feature>
<feature type="signal peptide" evidence="5">
    <location>
        <begin position="1"/>
        <end position="40"/>
    </location>
</feature>
<protein>
    <submittedName>
        <fullName evidence="6">Tetratricopeptide repeat family protein</fullName>
    </submittedName>
</protein>
<keyword evidence="5" id="KW-0732">Signal</keyword>
<gene>
    <name evidence="6" type="ORF">GLE_3347</name>
</gene>
<evidence type="ECO:0000313" key="6">
    <source>
        <dbReference type="EMBL" id="ALN58693.1"/>
    </source>
</evidence>
<dbReference type="Pfam" id="PF13414">
    <property type="entry name" value="TPR_11"/>
    <property type="match status" value="1"/>
</dbReference>
<dbReference type="PANTHER" id="PTHR44858">
    <property type="entry name" value="TETRATRICOPEPTIDE REPEAT PROTEIN 6"/>
    <property type="match status" value="1"/>
</dbReference>
<keyword evidence="1" id="KW-0677">Repeat</keyword>
<dbReference type="PANTHER" id="PTHR44858:SF1">
    <property type="entry name" value="UDP-N-ACETYLGLUCOSAMINE--PEPTIDE N-ACETYLGLUCOSAMINYLTRANSFERASE SPINDLY-RELATED"/>
    <property type="match status" value="1"/>
</dbReference>
<dbReference type="STRING" id="69.GLE_3347"/>
<evidence type="ECO:0000256" key="4">
    <source>
        <dbReference type="SAM" id="MobiDB-lite"/>
    </source>
</evidence>
<keyword evidence="2 3" id="KW-0802">TPR repeat</keyword>
<reference evidence="6 7" key="1">
    <citation type="submission" date="2015-11" db="EMBL/GenBank/DDBJ databases">
        <title>Genome sequences of Lysobacter enzymogenes strain C3 and Lysobacter antibioticus ATCC 29479.</title>
        <authorList>
            <person name="Kobayashi D.Y."/>
        </authorList>
    </citation>
    <scope>NUCLEOTIDE SEQUENCE [LARGE SCALE GENOMIC DNA]</scope>
    <source>
        <strain evidence="6 7">C3</strain>
    </source>
</reference>
<accession>A0A0S2DJ79</accession>
<name>A0A0S2DJ79_LYSEN</name>
<dbReference type="SUPFAM" id="SSF48452">
    <property type="entry name" value="TPR-like"/>
    <property type="match status" value="1"/>
</dbReference>
<dbReference type="EMBL" id="CP013140">
    <property type="protein sequence ID" value="ALN58693.1"/>
    <property type="molecule type" value="Genomic_DNA"/>
</dbReference>
<dbReference type="InterPro" id="IPR011990">
    <property type="entry name" value="TPR-like_helical_dom_sf"/>
</dbReference>
<organism evidence="6 7">
    <name type="scientific">Lysobacter enzymogenes</name>
    <dbReference type="NCBI Taxonomy" id="69"/>
    <lineage>
        <taxon>Bacteria</taxon>
        <taxon>Pseudomonadati</taxon>
        <taxon>Pseudomonadota</taxon>
        <taxon>Gammaproteobacteria</taxon>
        <taxon>Lysobacterales</taxon>
        <taxon>Lysobacteraceae</taxon>
        <taxon>Lysobacter</taxon>
    </lineage>
</organism>
<feature type="chain" id="PRO_5006595287" evidence="5">
    <location>
        <begin position="41"/>
        <end position="451"/>
    </location>
</feature>
<sequence length="451" mass="47307">MPAPAAPSASYGLPRSAPLRRAWRLAAAAVCLAWAACAGAAGVDGAGSNGATFNGATFNGTAPNGAGSNGAGSNGPIPHATGSDRALPDNAISVLDATRADRRIEAANVELRRDGQPPLAATSDAQGRAALDPAALRDPAARLSIRKPGYAELLAQCPCDGRRYALSPALASLDGLRVVLGWDAPGVDLDAHLSFPGNHVYFQRPRGLEARLDLDAADRRRPETVTIARRRPGEAYTYAVHDFGHRQRPEADALARSGARVYVYVGQSLVRTYAVPAQPGNVWTVFRIDGEGRFEEIDRIAASRASADALGAELARAPGQAAAAAAVEGEDAVAANQRGEAAYRGGDLAAAIAAYQQAIELDPGYALAFSNLGLAYVRKGRAAEAIWTSRRAIALAKGPGAATIRAGAYYNIGKLYELDGQYERAMSNYLAAKREKPDKSYDEALQRVSGY</sequence>
<evidence type="ECO:0000256" key="2">
    <source>
        <dbReference type="ARBA" id="ARBA00022803"/>
    </source>
</evidence>
<dbReference type="Pfam" id="PF13181">
    <property type="entry name" value="TPR_8"/>
    <property type="match status" value="1"/>
</dbReference>
<dbReference type="PATRIC" id="fig|69.6.peg.3297"/>